<dbReference type="Gene3D" id="3.40.50.720">
    <property type="entry name" value="NAD(P)-binding Rossmann-like Domain"/>
    <property type="match status" value="2"/>
</dbReference>
<evidence type="ECO:0000313" key="4">
    <source>
        <dbReference type="EMBL" id="EGA93077.1"/>
    </source>
</evidence>
<dbReference type="EMBL" id="ADLQ01000070">
    <property type="protein sequence ID" value="EGA93077.1"/>
    <property type="molecule type" value="Genomic_DNA"/>
</dbReference>
<dbReference type="SUPFAM" id="SSF52283">
    <property type="entry name" value="Formate/glycerate dehydrogenase catalytic domain-like"/>
    <property type="match status" value="1"/>
</dbReference>
<dbReference type="Proteomes" id="UP000002970">
    <property type="component" value="Unassembled WGS sequence"/>
</dbReference>
<dbReference type="PANTHER" id="PTHR43333">
    <property type="entry name" value="2-HACID_DH_C DOMAIN-CONTAINING PROTEIN"/>
    <property type="match status" value="1"/>
</dbReference>
<dbReference type="GO" id="GO:0016491">
    <property type="term" value="F:oxidoreductase activity"/>
    <property type="evidence" value="ECO:0007669"/>
    <property type="project" value="UniProtKB-KW"/>
</dbReference>
<dbReference type="AlphaFoldDB" id="E7GQ37"/>
<feature type="domain" description="D-isomer specific 2-hydroxyacid dehydrogenase NAD-binding" evidence="3">
    <location>
        <begin position="103"/>
        <end position="176"/>
    </location>
</feature>
<dbReference type="Pfam" id="PF02826">
    <property type="entry name" value="2-Hacid_dh_C"/>
    <property type="match status" value="1"/>
</dbReference>
<dbReference type="eggNOG" id="COG0111">
    <property type="taxonomic scope" value="Bacteria"/>
</dbReference>
<protein>
    <submittedName>
        <fullName evidence="4">Dehydrogenase</fullName>
    </submittedName>
</protein>
<dbReference type="RefSeq" id="WP_003502048.1">
    <property type="nucleotide sequence ID" value="NZ_GL834312.1"/>
</dbReference>
<keyword evidence="5" id="KW-1185">Reference proteome</keyword>
<organism evidence="4 5">
    <name type="scientific">Clostridium symbiosum (strain WAL-14163)</name>
    <dbReference type="NCBI Taxonomy" id="742740"/>
    <lineage>
        <taxon>Bacteria</taxon>
        <taxon>Bacillati</taxon>
        <taxon>Bacillota</taxon>
        <taxon>Clostridia</taxon>
        <taxon>Lachnospirales</taxon>
        <taxon>Lachnospiraceae</taxon>
        <taxon>Otoolea</taxon>
    </lineage>
</organism>
<dbReference type="HOGENOM" id="CLU_1573913_0_0_9"/>
<dbReference type="InterPro" id="IPR006140">
    <property type="entry name" value="D-isomer_DH_NAD-bd"/>
</dbReference>
<evidence type="ECO:0000259" key="3">
    <source>
        <dbReference type="Pfam" id="PF02826"/>
    </source>
</evidence>
<reference evidence="4 5" key="1">
    <citation type="submission" date="2010-12" db="EMBL/GenBank/DDBJ databases">
        <title>The Genome Sequence of Clostridium symbiosum strain WAL-14163.</title>
        <authorList>
            <person name="Earl A."/>
            <person name="Ward D."/>
            <person name="Feldgarden M."/>
            <person name="Gevers D."/>
            <person name="Finegold S.M."/>
            <person name="Summanen P.H."/>
            <person name="Molitoris D.R."/>
            <person name="Vaisanen M.L."/>
            <person name="Daigneault M."/>
            <person name="Young S.K."/>
            <person name="Zeng Q."/>
            <person name="Gargeya S."/>
            <person name="Fitzgerald M."/>
            <person name="Haas B."/>
            <person name="Abouelleil A."/>
            <person name="Alvarado L."/>
            <person name="Arachchi H.M."/>
            <person name="Berlin A."/>
            <person name="Brown A."/>
            <person name="Chapman S.B."/>
            <person name="Chen Z."/>
            <person name="Dunbar C."/>
            <person name="Freedman E."/>
            <person name="Gearin G."/>
            <person name="Gellesch M."/>
            <person name="Goldberg J."/>
            <person name="Griggs A."/>
            <person name="Gujja S."/>
            <person name="Heilman E."/>
            <person name="Heiman D."/>
            <person name="Howarth C."/>
            <person name="Larson L."/>
            <person name="Lui A."/>
            <person name="MacDonald P.J.P."/>
            <person name="Mehta T."/>
            <person name="Montmayeur A."/>
            <person name="Murphy C."/>
            <person name="Neiman D."/>
            <person name="Pearson M."/>
            <person name="Priest M."/>
            <person name="Roberts A."/>
            <person name="Saif S."/>
            <person name="Shea T."/>
            <person name="Shenoy N."/>
            <person name="Sisk P."/>
            <person name="Stolte C."/>
            <person name="Sykes S."/>
            <person name="White J."/>
            <person name="Yandava C."/>
            <person name="Nusbaum C."/>
            <person name="Birren B."/>
        </authorList>
    </citation>
    <scope>NUCLEOTIDE SEQUENCE [LARGE SCALE GENOMIC DNA]</scope>
    <source>
        <strain evidence="4 5">WAL-14163</strain>
    </source>
</reference>
<evidence type="ECO:0000256" key="1">
    <source>
        <dbReference type="ARBA" id="ARBA00023002"/>
    </source>
</evidence>
<keyword evidence="2" id="KW-0520">NAD</keyword>
<gene>
    <name evidence="4" type="ORF">HMPREF9474_03032</name>
</gene>
<evidence type="ECO:0000256" key="2">
    <source>
        <dbReference type="ARBA" id="ARBA00023027"/>
    </source>
</evidence>
<accession>E7GQ37</accession>
<evidence type="ECO:0000313" key="5">
    <source>
        <dbReference type="Proteomes" id="UP000002970"/>
    </source>
</evidence>
<feature type="non-terminal residue" evidence="4">
    <location>
        <position position="186"/>
    </location>
</feature>
<keyword evidence="1" id="KW-0560">Oxidoreductase</keyword>
<dbReference type="SUPFAM" id="SSF51735">
    <property type="entry name" value="NAD(P)-binding Rossmann-fold domains"/>
    <property type="match status" value="1"/>
</dbReference>
<dbReference type="PANTHER" id="PTHR43333:SF1">
    <property type="entry name" value="D-ISOMER SPECIFIC 2-HYDROXYACID DEHYDROGENASE NAD-BINDING DOMAIN-CONTAINING PROTEIN"/>
    <property type="match status" value="1"/>
</dbReference>
<proteinExistence type="predicted"/>
<comment type="caution">
    <text evidence="4">The sequence shown here is derived from an EMBL/GenBank/DDBJ whole genome shotgun (WGS) entry which is preliminary data.</text>
</comment>
<dbReference type="InterPro" id="IPR036291">
    <property type="entry name" value="NAD(P)-bd_dom_sf"/>
</dbReference>
<dbReference type="GO" id="GO:0051287">
    <property type="term" value="F:NAD binding"/>
    <property type="evidence" value="ECO:0007669"/>
    <property type="project" value="InterPro"/>
</dbReference>
<name>E7GQ37_CLOS6</name>
<sequence length="186" mass="20331">MKRILVTLPVTEEQKRQYSNIAPEAEFIYCRKEEVTAGLAARVTAVIGNIAPSLLAVNQGIEWVQLNSAGTDGYLAEGVLSGSAVLTNATGAYGTAIAEHMTGQLLMLLKKFPVYLENQKNRIWKDAGRVRPIIGSHILIVGAGDIGMEFASRMKAFGAYITGIRRTVREKPDCMDEMDTAENLEK</sequence>